<dbReference type="PANTHER" id="PTHR35807">
    <property type="entry name" value="TRANSCRIPTIONAL REGULATOR REDD-RELATED"/>
    <property type="match status" value="1"/>
</dbReference>
<dbReference type="PANTHER" id="PTHR35807:SF1">
    <property type="entry name" value="TRANSCRIPTIONAL REGULATOR REDD"/>
    <property type="match status" value="1"/>
</dbReference>
<organism evidence="2 3">
    <name type="scientific">Carboxylicivirga marina</name>
    <dbReference type="NCBI Taxonomy" id="2800988"/>
    <lineage>
        <taxon>Bacteria</taxon>
        <taxon>Pseudomonadati</taxon>
        <taxon>Bacteroidota</taxon>
        <taxon>Bacteroidia</taxon>
        <taxon>Marinilabiliales</taxon>
        <taxon>Marinilabiliaceae</taxon>
        <taxon>Carboxylicivirga</taxon>
    </lineage>
</organism>
<accession>A0ABS1HNX0</accession>
<keyword evidence="3" id="KW-1185">Reference proteome</keyword>
<protein>
    <recommendedName>
        <fullName evidence="4">DNA-binding transcriptional activator</fullName>
    </recommendedName>
</protein>
<feature type="transmembrane region" description="Helical" evidence="1">
    <location>
        <begin position="448"/>
        <end position="468"/>
    </location>
</feature>
<name>A0ABS1HNX0_9BACT</name>
<dbReference type="SUPFAM" id="SSF50965">
    <property type="entry name" value="Galactose oxidase, central domain"/>
    <property type="match status" value="1"/>
</dbReference>
<dbReference type="InterPro" id="IPR015915">
    <property type="entry name" value="Kelch-typ_b-propeller"/>
</dbReference>
<comment type="caution">
    <text evidence="2">The sequence shown here is derived from an EMBL/GenBank/DDBJ whole genome shotgun (WGS) entry which is preliminary data.</text>
</comment>
<keyword evidence="1" id="KW-0472">Membrane</keyword>
<evidence type="ECO:0000313" key="2">
    <source>
        <dbReference type="EMBL" id="MBK3519150.1"/>
    </source>
</evidence>
<evidence type="ECO:0000256" key="1">
    <source>
        <dbReference type="SAM" id="Phobius"/>
    </source>
</evidence>
<dbReference type="Proteomes" id="UP000605676">
    <property type="component" value="Unassembled WGS sequence"/>
</dbReference>
<proteinExistence type="predicted"/>
<dbReference type="Pfam" id="PF24681">
    <property type="entry name" value="Kelch_KLHDC2_KLHL20_DRC7"/>
    <property type="match status" value="1"/>
</dbReference>
<dbReference type="Gene3D" id="2.120.10.80">
    <property type="entry name" value="Kelch-type beta propeller"/>
    <property type="match status" value="1"/>
</dbReference>
<gene>
    <name evidence="2" type="ORF">JIV24_17510</name>
</gene>
<keyword evidence="1" id="KW-1133">Transmembrane helix</keyword>
<dbReference type="EMBL" id="JAENRR010000055">
    <property type="protein sequence ID" value="MBK3519150.1"/>
    <property type="molecule type" value="Genomic_DNA"/>
</dbReference>
<evidence type="ECO:0000313" key="3">
    <source>
        <dbReference type="Proteomes" id="UP000605676"/>
    </source>
</evidence>
<dbReference type="InterPro" id="IPR011043">
    <property type="entry name" value="Gal_Oxase/kelch_b-propeller"/>
</dbReference>
<evidence type="ECO:0008006" key="4">
    <source>
        <dbReference type="Google" id="ProtNLM"/>
    </source>
</evidence>
<sequence>MKNLTSIELDNSTLGRRKWLPISIRFSHKDDQLVFIVEDTETYIDDVKFKHKMKPRVFFGKKGSVIDVPEFALRKLHLIGADKSFLFEFNEKSGNEVHESNGRKMGHVDNPHWLISESFHWKLRHDMSLPGMAVVNYDANHERMVIASKDSVLFYDYNLSTLTGRKSKNKLSVPLRLGMSFWDMENRLFYVYELNDVANGAPTIMALDINNLRWSKISDKQLAQQKHHHNGFFNSKNQSYLVFGGFGNQRFSNDFLKYNIASNEWGKVEMKGDIISPRYFSGATSVSDDELIIYGGIGNRSGDQTLGKTYFYDCYSVNTSTNTVKKMWEIPKLKDNLVSSRSMVLTKDSSSFFTLCYPEYISNSLLQLYQFSIEDGTHELLGDSIPIFSERIETNANLYYNSNTNELYCSVQEILPDSTSNIKLYSISAPPLSKSELYHETHWRFRSFFPYLVSILISFLCASLIFFVRKQRNEVRKNLNEQRERVQFSSDRKKHNLNLKNAICLFGGFKIIDRKGVDISYMFSPKIKQLFMLILWNSIRGDGGVSSEVIYASVWPDRPEQKAKNSKGVTINQIRKILVDIDGIELSFHKNRFHLDINENLYCDLLAFDKELEEFRLNEGDRNEYIIRILDIISNGPFLESFEFDFLDKFKEEVENVILDIFLQQIDEVYASKNYALVIKIAKVIFYVDSLNEKAFKYELVSLLKLDMVEVAKKSYNKFLLKYNHDYNEDYPHTFNDMSKM</sequence>
<reference evidence="2 3" key="1">
    <citation type="submission" date="2021-01" db="EMBL/GenBank/DDBJ databases">
        <title>Carboxyliciviraga sp.nov., isolated from coastal sediments.</title>
        <authorList>
            <person name="Lu D."/>
            <person name="Zhang T."/>
        </authorList>
    </citation>
    <scope>NUCLEOTIDE SEQUENCE [LARGE SCALE GENOMIC DNA]</scope>
    <source>
        <strain evidence="2 3">N1Y132</strain>
    </source>
</reference>
<keyword evidence="1" id="KW-0812">Transmembrane</keyword>
<dbReference type="InterPro" id="IPR051677">
    <property type="entry name" value="AfsR-DnrI-RedD_regulator"/>
</dbReference>